<dbReference type="InterPro" id="IPR003779">
    <property type="entry name" value="CMD-like"/>
</dbReference>
<keyword evidence="3" id="KW-1185">Reference proteome</keyword>
<protein>
    <submittedName>
        <fullName evidence="2">Carboxymuconolactone decarboxylase family protein</fullName>
    </submittedName>
</protein>
<dbReference type="InterPro" id="IPR029032">
    <property type="entry name" value="AhpD-like"/>
</dbReference>
<comment type="caution">
    <text evidence="2">The sequence shown here is derived from an EMBL/GenBank/DDBJ whole genome shotgun (WGS) entry which is preliminary data.</text>
</comment>
<dbReference type="EMBL" id="JBHMCA010000058">
    <property type="protein sequence ID" value="MFB9448640.1"/>
    <property type="molecule type" value="Genomic_DNA"/>
</dbReference>
<accession>A0ABV5MIE8</accession>
<gene>
    <name evidence="2" type="ORF">ACFFTR_36605</name>
</gene>
<dbReference type="PANTHER" id="PTHR34846">
    <property type="entry name" value="4-CARBOXYMUCONOLACTONE DECARBOXYLASE FAMILY PROTEIN (AFU_ORTHOLOGUE AFUA_6G11590)"/>
    <property type="match status" value="1"/>
</dbReference>
<dbReference type="RefSeq" id="WP_246656047.1">
    <property type="nucleotide sequence ID" value="NZ_CP061913.1"/>
</dbReference>
<proteinExistence type="predicted"/>
<evidence type="ECO:0000313" key="2">
    <source>
        <dbReference type="EMBL" id="MFB9448640.1"/>
    </source>
</evidence>
<name>A0ABV5MIE8_9ACTN</name>
<organism evidence="2 3">
    <name type="scientific">Dactylosporangium vinaceum</name>
    <dbReference type="NCBI Taxonomy" id="53362"/>
    <lineage>
        <taxon>Bacteria</taxon>
        <taxon>Bacillati</taxon>
        <taxon>Actinomycetota</taxon>
        <taxon>Actinomycetes</taxon>
        <taxon>Micromonosporales</taxon>
        <taxon>Micromonosporaceae</taxon>
        <taxon>Dactylosporangium</taxon>
    </lineage>
</organism>
<evidence type="ECO:0000313" key="3">
    <source>
        <dbReference type="Proteomes" id="UP001589608"/>
    </source>
</evidence>
<dbReference type="PANTHER" id="PTHR34846:SF5">
    <property type="entry name" value="CARBOXYMUCONOLACTONE DECARBOXYLASE-LIKE DOMAIN-CONTAINING PROTEIN"/>
    <property type="match status" value="1"/>
</dbReference>
<sequence length="155" mass="16827">MTAANSSAISKFKLPADRLAPHIMQAMEALDEAADKVSLDQRLLELVRTRASQVNGCAFCVNAHTQAAVEAGATAQQLATLTTWREAPFYSDRERAALLLTEAVTLMSQAPVTDELWAEVGAHFSQTELAELLWAISVINVWNRIAGTAHPWPVG</sequence>
<dbReference type="Proteomes" id="UP001589608">
    <property type="component" value="Unassembled WGS sequence"/>
</dbReference>
<reference evidence="2 3" key="1">
    <citation type="submission" date="2024-09" db="EMBL/GenBank/DDBJ databases">
        <authorList>
            <person name="Sun Q."/>
            <person name="Mori K."/>
        </authorList>
    </citation>
    <scope>NUCLEOTIDE SEQUENCE [LARGE SCALE GENOMIC DNA]</scope>
    <source>
        <strain evidence="2 3">JCM 3307</strain>
    </source>
</reference>
<dbReference type="Gene3D" id="1.20.1290.10">
    <property type="entry name" value="AhpD-like"/>
    <property type="match status" value="1"/>
</dbReference>
<dbReference type="InterPro" id="IPR004675">
    <property type="entry name" value="AhpD_core"/>
</dbReference>
<evidence type="ECO:0000259" key="1">
    <source>
        <dbReference type="Pfam" id="PF02627"/>
    </source>
</evidence>
<feature type="domain" description="Carboxymuconolactone decarboxylase-like" evidence="1">
    <location>
        <begin position="21"/>
        <end position="102"/>
    </location>
</feature>
<dbReference type="Pfam" id="PF02627">
    <property type="entry name" value="CMD"/>
    <property type="match status" value="1"/>
</dbReference>
<dbReference type="SUPFAM" id="SSF69118">
    <property type="entry name" value="AhpD-like"/>
    <property type="match status" value="1"/>
</dbReference>
<dbReference type="NCBIfam" id="TIGR00778">
    <property type="entry name" value="ahpD_dom"/>
    <property type="match status" value="1"/>
</dbReference>